<dbReference type="RefSeq" id="WP_189116738.1">
    <property type="nucleotide sequence ID" value="NZ_BMRK01000001.1"/>
</dbReference>
<protein>
    <recommendedName>
        <fullName evidence="5">Chromosome partition protein Smc</fullName>
    </recommendedName>
</protein>
<reference evidence="3" key="2">
    <citation type="submission" date="2023-01" db="EMBL/GenBank/DDBJ databases">
        <authorList>
            <person name="Sun Q."/>
            <person name="Evtushenko L."/>
        </authorList>
    </citation>
    <scope>NUCLEOTIDE SEQUENCE</scope>
    <source>
        <strain evidence="3">VKM Ac-1246</strain>
    </source>
</reference>
<name>A0ABQ5T0K4_9ACTN</name>
<dbReference type="EMBL" id="BSEL01000007">
    <property type="protein sequence ID" value="GLJ69611.1"/>
    <property type="molecule type" value="Genomic_DNA"/>
</dbReference>
<evidence type="ECO:0008006" key="5">
    <source>
        <dbReference type="Google" id="ProtNLM"/>
    </source>
</evidence>
<sequence length="414" mass="44580">MDQISFEQHPIWSTADRLTAFLTEAANRADPDSVDLLQQLRYVLSAVRSHAHPTDTSPYARASLDTVNNQLAAVEQEVRNYVSNGNRAHLGNAGGHADGALHHLGSLPVGALRGGAAKQATQTFNEYRDLADQTIAELTKQSQDLQQRIAEQQAVMDQHVRDVHTQLDAFRAQITSDETRLDEALTRNNEVFTAKQTEREDRFREALDNQASRLEEIVAGRLQHMQELETDANEAFAAIDQLRHDTEKVSGLAAADILAGKFAEHSKQRWAWGIGASIVGLAALIAGVVFLILALRSIGADDSISWQYAVLKIGATVTIVGASAVAFRLGGQFLSESSANKRMELELRAIGPFFADVQDPAVLQGVKQAFVERAFAAGAGGAGAADQSALSGQDVAALLRDALDVVKTIGARGA</sequence>
<feature type="coiled-coil region" evidence="1">
    <location>
        <begin position="128"/>
        <end position="162"/>
    </location>
</feature>
<reference evidence="3" key="1">
    <citation type="journal article" date="2014" name="Int. J. Syst. Evol. Microbiol.">
        <title>Complete genome of a new Firmicutes species belonging to the dominant human colonic microbiota ('Ruminococcus bicirculans') reveals two chromosomes and a selective capacity to utilize plant glucans.</title>
        <authorList>
            <consortium name="NISC Comparative Sequencing Program"/>
            <person name="Wegmann U."/>
            <person name="Louis P."/>
            <person name="Goesmann A."/>
            <person name="Henrissat B."/>
            <person name="Duncan S.H."/>
            <person name="Flint H.J."/>
        </authorList>
    </citation>
    <scope>NUCLEOTIDE SEQUENCE</scope>
    <source>
        <strain evidence="3">VKM Ac-1246</strain>
    </source>
</reference>
<comment type="caution">
    <text evidence="3">The sequence shown here is derived from an EMBL/GenBank/DDBJ whole genome shotgun (WGS) entry which is preliminary data.</text>
</comment>
<keyword evidence="2" id="KW-0472">Membrane</keyword>
<evidence type="ECO:0000313" key="3">
    <source>
        <dbReference type="EMBL" id="GLJ69611.1"/>
    </source>
</evidence>
<accession>A0ABQ5T0K4</accession>
<feature type="transmembrane region" description="Helical" evidence="2">
    <location>
        <begin position="270"/>
        <end position="294"/>
    </location>
</feature>
<evidence type="ECO:0000256" key="1">
    <source>
        <dbReference type="SAM" id="Coils"/>
    </source>
</evidence>
<dbReference type="Proteomes" id="UP001142292">
    <property type="component" value="Unassembled WGS sequence"/>
</dbReference>
<keyword evidence="1" id="KW-0175">Coiled coil</keyword>
<keyword evidence="4" id="KW-1185">Reference proteome</keyword>
<feature type="transmembrane region" description="Helical" evidence="2">
    <location>
        <begin position="306"/>
        <end position="327"/>
    </location>
</feature>
<keyword evidence="2" id="KW-1133">Transmembrane helix</keyword>
<keyword evidence="2" id="KW-0812">Transmembrane</keyword>
<gene>
    <name evidence="3" type="ORF">GCM10017579_36470</name>
</gene>
<evidence type="ECO:0000256" key="2">
    <source>
        <dbReference type="SAM" id="Phobius"/>
    </source>
</evidence>
<organism evidence="3 4">
    <name type="scientific">Nocardioides luteus</name>
    <dbReference type="NCBI Taxonomy" id="1844"/>
    <lineage>
        <taxon>Bacteria</taxon>
        <taxon>Bacillati</taxon>
        <taxon>Actinomycetota</taxon>
        <taxon>Actinomycetes</taxon>
        <taxon>Propionibacteriales</taxon>
        <taxon>Nocardioidaceae</taxon>
        <taxon>Nocardioides</taxon>
    </lineage>
</organism>
<evidence type="ECO:0000313" key="4">
    <source>
        <dbReference type="Proteomes" id="UP001142292"/>
    </source>
</evidence>
<proteinExistence type="predicted"/>